<feature type="region of interest" description="Disordered" evidence="4">
    <location>
        <begin position="1"/>
        <end position="21"/>
    </location>
</feature>
<accession>J3LKX0</accession>
<dbReference type="PROSITE" id="PS50302">
    <property type="entry name" value="PUM"/>
    <property type="match status" value="2"/>
</dbReference>
<dbReference type="EnsemblPlants" id="OB03G16960.1">
    <property type="protein sequence ID" value="OB03G16960.1"/>
    <property type="gene ID" value="OB03G16960"/>
</dbReference>
<evidence type="ECO:0000256" key="4">
    <source>
        <dbReference type="SAM" id="MobiDB-lite"/>
    </source>
</evidence>
<dbReference type="Gramene" id="OB03G16960.1">
    <property type="protein sequence ID" value="OB03G16960.1"/>
    <property type="gene ID" value="OB03G16960"/>
</dbReference>
<dbReference type="Proteomes" id="UP000006038">
    <property type="component" value="Chromosome 3"/>
</dbReference>
<evidence type="ECO:0000313" key="6">
    <source>
        <dbReference type="EnsemblPlants" id="OB03G16960.1"/>
    </source>
</evidence>
<dbReference type="Gene3D" id="1.25.10.10">
    <property type="entry name" value="Leucine-rich Repeat Variant"/>
    <property type="match status" value="1"/>
</dbReference>
<dbReference type="InterPro" id="IPR033133">
    <property type="entry name" value="PUM-HD"/>
</dbReference>
<feature type="repeat" description="Pumilio" evidence="3">
    <location>
        <begin position="552"/>
        <end position="590"/>
    </location>
</feature>
<evidence type="ECO:0000259" key="5">
    <source>
        <dbReference type="PROSITE" id="PS50303"/>
    </source>
</evidence>
<dbReference type="SUPFAM" id="SSF48371">
    <property type="entry name" value="ARM repeat"/>
    <property type="match status" value="1"/>
</dbReference>
<dbReference type="OMA" id="VHREMHA"/>
<dbReference type="SMART" id="SM00025">
    <property type="entry name" value="Pumilio"/>
    <property type="match status" value="3"/>
</dbReference>
<keyword evidence="2" id="KW-0810">Translation regulation</keyword>
<organism evidence="6">
    <name type="scientific">Oryza brachyantha</name>
    <name type="common">malo sina</name>
    <dbReference type="NCBI Taxonomy" id="4533"/>
    <lineage>
        <taxon>Eukaryota</taxon>
        <taxon>Viridiplantae</taxon>
        <taxon>Streptophyta</taxon>
        <taxon>Embryophyta</taxon>
        <taxon>Tracheophyta</taxon>
        <taxon>Spermatophyta</taxon>
        <taxon>Magnoliopsida</taxon>
        <taxon>Liliopsida</taxon>
        <taxon>Poales</taxon>
        <taxon>Poaceae</taxon>
        <taxon>BOP clade</taxon>
        <taxon>Oryzoideae</taxon>
        <taxon>Oryzeae</taxon>
        <taxon>Oryzinae</taxon>
        <taxon>Oryza</taxon>
    </lineage>
</organism>
<dbReference type="STRING" id="4533.J3LKX0"/>
<feature type="region of interest" description="Disordered" evidence="4">
    <location>
        <begin position="182"/>
        <end position="231"/>
    </location>
</feature>
<evidence type="ECO:0000256" key="3">
    <source>
        <dbReference type="PROSITE-ProRule" id="PRU00317"/>
    </source>
</evidence>
<dbReference type="HOGENOM" id="CLU_438313_0_0_1"/>
<dbReference type="OrthoDB" id="677338at2759"/>
<dbReference type="GO" id="GO:0005737">
    <property type="term" value="C:cytoplasm"/>
    <property type="evidence" value="ECO:0007669"/>
    <property type="project" value="TreeGrafter"/>
</dbReference>
<dbReference type="PANTHER" id="PTHR12537:SF133">
    <property type="entry name" value="OS03G0193150 PROTEIN"/>
    <property type="match status" value="1"/>
</dbReference>
<dbReference type="eggNOG" id="KOG1488">
    <property type="taxonomic scope" value="Eukaryota"/>
</dbReference>
<dbReference type="GO" id="GO:0003729">
    <property type="term" value="F:mRNA binding"/>
    <property type="evidence" value="ECO:0007669"/>
    <property type="project" value="TreeGrafter"/>
</dbReference>
<keyword evidence="7" id="KW-1185">Reference proteome</keyword>
<reference evidence="6" key="1">
    <citation type="journal article" date="2013" name="Nat. Commun.">
        <title>Whole-genome sequencing of Oryza brachyantha reveals mechanisms underlying Oryza genome evolution.</title>
        <authorList>
            <person name="Chen J."/>
            <person name="Huang Q."/>
            <person name="Gao D."/>
            <person name="Wang J."/>
            <person name="Lang Y."/>
            <person name="Liu T."/>
            <person name="Li B."/>
            <person name="Bai Z."/>
            <person name="Luis Goicoechea J."/>
            <person name="Liang C."/>
            <person name="Chen C."/>
            <person name="Zhang W."/>
            <person name="Sun S."/>
            <person name="Liao Y."/>
            <person name="Zhang X."/>
            <person name="Yang L."/>
            <person name="Song C."/>
            <person name="Wang M."/>
            <person name="Shi J."/>
            <person name="Liu G."/>
            <person name="Liu J."/>
            <person name="Zhou H."/>
            <person name="Zhou W."/>
            <person name="Yu Q."/>
            <person name="An N."/>
            <person name="Chen Y."/>
            <person name="Cai Q."/>
            <person name="Wang B."/>
            <person name="Liu B."/>
            <person name="Min J."/>
            <person name="Huang Y."/>
            <person name="Wu H."/>
            <person name="Li Z."/>
            <person name="Zhang Y."/>
            <person name="Yin Y."/>
            <person name="Song W."/>
            <person name="Jiang J."/>
            <person name="Jackson S.A."/>
            <person name="Wing R.A."/>
            <person name="Wang J."/>
            <person name="Chen M."/>
        </authorList>
    </citation>
    <scope>NUCLEOTIDE SEQUENCE [LARGE SCALE GENOMIC DNA]</scope>
    <source>
        <strain evidence="6">cv. IRGC 101232</strain>
    </source>
</reference>
<name>J3LKX0_ORYBR</name>
<dbReference type="InterPro" id="IPR001313">
    <property type="entry name" value="Pumilio_RNA-bd_rpt"/>
</dbReference>
<feature type="repeat" description="Pumilio" evidence="3">
    <location>
        <begin position="512"/>
        <end position="548"/>
    </location>
</feature>
<dbReference type="InterPro" id="IPR016024">
    <property type="entry name" value="ARM-type_fold"/>
</dbReference>
<dbReference type="GO" id="GO:0006417">
    <property type="term" value="P:regulation of translation"/>
    <property type="evidence" value="ECO:0007669"/>
    <property type="project" value="UniProtKB-KW"/>
</dbReference>
<feature type="domain" description="PUM-HD" evidence="5">
    <location>
        <begin position="287"/>
        <end position="617"/>
    </location>
</feature>
<dbReference type="PANTHER" id="PTHR12537">
    <property type="entry name" value="RNA BINDING PROTEIN PUMILIO-RELATED"/>
    <property type="match status" value="1"/>
</dbReference>
<dbReference type="Pfam" id="PF00806">
    <property type="entry name" value="PUF"/>
    <property type="match status" value="3"/>
</dbReference>
<dbReference type="GeneID" id="102712899"/>
<proteinExistence type="predicted"/>
<dbReference type="PROSITE" id="PS50303">
    <property type="entry name" value="PUM_HD"/>
    <property type="match status" value="1"/>
</dbReference>
<keyword evidence="1" id="KW-0677">Repeat</keyword>
<evidence type="ECO:0000256" key="1">
    <source>
        <dbReference type="ARBA" id="ARBA00022737"/>
    </source>
</evidence>
<dbReference type="KEGG" id="obr:102712899"/>
<evidence type="ECO:0000313" key="7">
    <source>
        <dbReference type="Proteomes" id="UP000006038"/>
    </source>
</evidence>
<reference evidence="6" key="2">
    <citation type="submission" date="2013-04" db="UniProtKB">
        <authorList>
            <consortium name="EnsemblPlants"/>
        </authorList>
    </citation>
    <scope>IDENTIFICATION</scope>
</reference>
<protein>
    <recommendedName>
        <fullName evidence="5">PUM-HD domain-containing protein</fullName>
    </recommendedName>
</protein>
<dbReference type="InterPro" id="IPR011989">
    <property type="entry name" value="ARM-like"/>
</dbReference>
<evidence type="ECO:0000256" key="2">
    <source>
        <dbReference type="ARBA" id="ARBA00022845"/>
    </source>
</evidence>
<dbReference type="AlphaFoldDB" id="J3LKX0"/>
<sequence length="624" mass="68025">MDRGKQRAARPPPPRPAYSGGLEAYLNFNALSVGGGEGSSASARQMELQQRYAMPNSPLVMPLPPPSQPQDGGGVVGRRRRTPHPLLLQVQRELLRGMQQAQQNYCVGEGSSSSGAHFWPTGNGGVSPTAAAHAPTGDYGLPPAADPVMPFGGISSEYVSRFGMGYANPFDAAAASAAATAPAMPRPPVAPRSGTLRASASQYQPIGAASRSSTGRYNPLGSSSSNHPRFSEQVYHENRNVVDALRANEAGISWRCTPRIKEGRSPEEIRSEMLRGPMPLALVFFQSSAAHVIRLLEEGAEKGVDLYRLSALAAIKTQVHRVMEDKEGSQVFIALMNACAERKDEIHAIVAAATGPPVVGNVNVNGVPKTSHLLHLTRQEYGESSLKALITAAAPFSDMCKLLVDCFMCESVMDHPRGDRILRCCFELMSYGDTKIMIQFACYHSSKLLHSSPGSRCISECFESARGEELEQLEHIVLVNAATIARGNYSNYFIQRVLVKGSEGLKHKLVSALMTDVASLSRQQFGSYVVEACFLTTGSVELLHLVLSTFLKLPDDQLADVVQCGYGNYVIQKLVDASKEPFRNETMMLARRIQRLPEEVLDRMSAKQVLKFLRRLFPSRNRLH</sequence>
<feature type="compositionally biased region" description="Polar residues" evidence="4">
    <location>
        <begin position="196"/>
        <end position="228"/>
    </location>
</feature>